<feature type="compositionally biased region" description="Low complexity" evidence="1">
    <location>
        <begin position="33"/>
        <end position="55"/>
    </location>
</feature>
<reference evidence="2" key="1">
    <citation type="submission" date="2023-08" db="EMBL/GenBank/DDBJ databases">
        <title>Black Yeasts Isolated from many extreme environments.</title>
        <authorList>
            <person name="Coleine C."/>
            <person name="Stajich J.E."/>
            <person name="Selbmann L."/>
        </authorList>
    </citation>
    <scope>NUCLEOTIDE SEQUENCE</scope>
    <source>
        <strain evidence="2">CCFEE 5401</strain>
    </source>
</reference>
<name>A0AAN7TGB6_9PEZI</name>
<dbReference type="EMBL" id="JAVRRL010000022">
    <property type="protein sequence ID" value="KAK5113638.1"/>
    <property type="molecule type" value="Genomic_DNA"/>
</dbReference>
<feature type="region of interest" description="Disordered" evidence="1">
    <location>
        <begin position="111"/>
        <end position="135"/>
    </location>
</feature>
<dbReference type="Proteomes" id="UP001310890">
    <property type="component" value="Unassembled WGS sequence"/>
</dbReference>
<protein>
    <submittedName>
        <fullName evidence="2">Uncharacterized protein</fullName>
    </submittedName>
</protein>
<evidence type="ECO:0000313" key="3">
    <source>
        <dbReference type="Proteomes" id="UP001310890"/>
    </source>
</evidence>
<feature type="region of interest" description="Disordered" evidence="1">
    <location>
        <begin position="1"/>
        <end position="92"/>
    </location>
</feature>
<evidence type="ECO:0000256" key="1">
    <source>
        <dbReference type="SAM" id="MobiDB-lite"/>
    </source>
</evidence>
<feature type="compositionally biased region" description="Polar residues" evidence="1">
    <location>
        <begin position="56"/>
        <end position="81"/>
    </location>
</feature>
<accession>A0AAN7TGB6</accession>
<comment type="caution">
    <text evidence="2">The sequence shown here is derived from an EMBL/GenBank/DDBJ whole genome shotgun (WGS) entry which is preliminary data.</text>
</comment>
<feature type="compositionally biased region" description="Polar residues" evidence="1">
    <location>
        <begin position="1"/>
        <end position="32"/>
    </location>
</feature>
<gene>
    <name evidence="2" type="ORF">LTR62_003265</name>
</gene>
<evidence type="ECO:0000313" key="2">
    <source>
        <dbReference type="EMBL" id="KAK5113638.1"/>
    </source>
</evidence>
<organism evidence="2 3">
    <name type="scientific">Meristemomyces frigidus</name>
    <dbReference type="NCBI Taxonomy" id="1508187"/>
    <lineage>
        <taxon>Eukaryota</taxon>
        <taxon>Fungi</taxon>
        <taxon>Dikarya</taxon>
        <taxon>Ascomycota</taxon>
        <taxon>Pezizomycotina</taxon>
        <taxon>Dothideomycetes</taxon>
        <taxon>Dothideomycetidae</taxon>
        <taxon>Mycosphaerellales</taxon>
        <taxon>Teratosphaeriaceae</taxon>
        <taxon>Meristemomyces</taxon>
    </lineage>
</organism>
<sequence>MSSQQPNVWQTAGRPRNSQPASRTPQNRSGTASPSQQNQPSQPPRQQEGGRPQQPNNVWTQRSNNTSGSNGQVRNEGSPVTRQEDAHVPAHGFNAAEVRAVLSKQAGGMTTYKIKDDQGPEGSGGNMGNGQPFLPQLAKQIATLQEGG</sequence>
<dbReference type="AlphaFoldDB" id="A0AAN7TGB6"/>
<proteinExistence type="predicted"/>